<feature type="region of interest" description="Disordered" evidence="1">
    <location>
        <begin position="1"/>
        <end position="34"/>
    </location>
</feature>
<accession>A0A9P6XVG6</accession>
<proteinExistence type="predicted"/>
<dbReference type="OrthoDB" id="2265153at2759"/>
<evidence type="ECO:0000256" key="1">
    <source>
        <dbReference type="SAM" id="MobiDB-lite"/>
    </source>
</evidence>
<organism evidence="2 3">
    <name type="scientific">Rhizopus oryzae</name>
    <name type="common">Mucormycosis agent</name>
    <name type="synonym">Rhizopus arrhizus var. delemar</name>
    <dbReference type="NCBI Taxonomy" id="64495"/>
    <lineage>
        <taxon>Eukaryota</taxon>
        <taxon>Fungi</taxon>
        <taxon>Fungi incertae sedis</taxon>
        <taxon>Mucoromycota</taxon>
        <taxon>Mucoromycotina</taxon>
        <taxon>Mucoromycetes</taxon>
        <taxon>Mucorales</taxon>
        <taxon>Mucorineae</taxon>
        <taxon>Rhizopodaceae</taxon>
        <taxon>Rhizopus</taxon>
    </lineage>
</organism>
<reference evidence="2" key="1">
    <citation type="journal article" date="2020" name="Microb. Genom.">
        <title>Genetic diversity of clinical and environmental Mucorales isolates obtained from an investigation of mucormycosis cases among solid organ transplant recipients.</title>
        <authorList>
            <person name="Nguyen M.H."/>
            <person name="Kaul D."/>
            <person name="Muto C."/>
            <person name="Cheng S.J."/>
            <person name="Richter R.A."/>
            <person name="Bruno V.M."/>
            <person name="Liu G."/>
            <person name="Beyhan S."/>
            <person name="Sundermann A.J."/>
            <person name="Mounaud S."/>
            <person name="Pasculle A.W."/>
            <person name="Nierman W.C."/>
            <person name="Driscoll E."/>
            <person name="Cumbie R."/>
            <person name="Clancy C.J."/>
            <person name="Dupont C.L."/>
        </authorList>
    </citation>
    <scope>NUCLEOTIDE SEQUENCE</scope>
    <source>
        <strain evidence="2">GL16</strain>
    </source>
</reference>
<feature type="compositionally biased region" description="Acidic residues" evidence="1">
    <location>
        <begin position="65"/>
        <end position="81"/>
    </location>
</feature>
<protein>
    <submittedName>
        <fullName evidence="2">Uncharacterized protein</fullName>
    </submittedName>
</protein>
<evidence type="ECO:0000313" key="3">
    <source>
        <dbReference type="Proteomes" id="UP000717996"/>
    </source>
</evidence>
<dbReference type="AlphaFoldDB" id="A0A9P6XVG6"/>
<comment type="caution">
    <text evidence="2">The sequence shown here is derived from an EMBL/GenBank/DDBJ whole genome shotgun (WGS) entry which is preliminary data.</text>
</comment>
<name>A0A9P6XVG6_RHIOR</name>
<sequence length="132" mass="15241">MNSPSHWVQSKLSMFNTPSSSSTTDYINEDLTTTASPDDNEGLYLLWTHQLLRERGFIPSPCSFNEEEEEDDDSISSLSEDEEQRHLLFYPQTLSSDEPIYSYQSSMVSHHPIRPQSCPNHFYQLILKCFGK</sequence>
<evidence type="ECO:0000313" key="2">
    <source>
        <dbReference type="EMBL" id="KAG1533294.1"/>
    </source>
</evidence>
<dbReference type="EMBL" id="JAANIT010003959">
    <property type="protein sequence ID" value="KAG1533294.1"/>
    <property type="molecule type" value="Genomic_DNA"/>
</dbReference>
<dbReference type="Proteomes" id="UP000717996">
    <property type="component" value="Unassembled WGS sequence"/>
</dbReference>
<feature type="region of interest" description="Disordered" evidence="1">
    <location>
        <begin position="60"/>
        <end position="81"/>
    </location>
</feature>
<gene>
    <name evidence="2" type="ORF">G6F51_012692</name>
</gene>